<protein>
    <submittedName>
        <fullName evidence="7">NAD(P)/FAD-dependent oxidoreductase</fullName>
    </submittedName>
</protein>
<dbReference type="GO" id="GO:0047545">
    <property type="term" value="F:(S)-2-hydroxyglutarate dehydrogenase activity"/>
    <property type="evidence" value="ECO:0007669"/>
    <property type="project" value="TreeGrafter"/>
</dbReference>
<dbReference type="RefSeq" id="WP_316695338.1">
    <property type="nucleotide sequence ID" value="NZ_CP103836.1"/>
</dbReference>
<dbReference type="PANTHER" id="PTHR43104:SF4">
    <property type="entry name" value="L-2-HYDROXYGLUTARATE DEHYDROGENASE, MITOCHONDRIAL"/>
    <property type="match status" value="1"/>
</dbReference>
<proteinExistence type="inferred from homology"/>
<name>A0AAU0B9I5_9XANT</name>
<reference evidence="7 8" key="1">
    <citation type="submission" date="2022-08" db="EMBL/GenBank/DDBJ databases">
        <title>Whole genome sequencing-based tracing of a 2022 introduction and outbreak of Xanthomonas hortorum pv. pelargonii.</title>
        <authorList>
            <person name="Iruegas-Bocardo F."/>
            <person name="Weisberg A.K."/>
            <person name="Riutta E.R."/>
            <person name="Kilday K."/>
            <person name="Bonkowski J.C."/>
            <person name="Creswell T."/>
            <person name="Daughtrey M.L."/>
            <person name="Rane K."/>
            <person name="Grunwald N.J."/>
            <person name="Chang J.H."/>
            <person name="Putnam M.L."/>
        </authorList>
    </citation>
    <scope>NUCLEOTIDE SEQUENCE [LARGE SCALE GENOMIC DNA]</scope>
    <source>
        <strain evidence="7 8">22-323</strain>
    </source>
</reference>
<evidence type="ECO:0000313" key="7">
    <source>
        <dbReference type="EMBL" id="WOB49375.1"/>
    </source>
</evidence>
<keyword evidence="2" id="KW-0285">Flavoprotein</keyword>
<evidence type="ECO:0000256" key="3">
    <source>
        <dbReference type="ARBA" id="ARBA00022827"/>
    </source>
</evidence>
<comment type="similarity">
    <text evidence="5">Belongs to the L2HGDH family.</text>
</comment>
<dbReference type="InterPro" id="IPR036188">
    <property type="entry name" value="FAD/NAD-bd_sf"/>
</dbReference>
<sequence>MHDVECVVVGAGVVGLAIARHLALQGHAVLVLESQAAIGTGSSARNSEVIHAGLYYPAESLKAQLCVSGNTVLYAYCEQRHVPYRRCGKLIIACDHGQREQLDRLHHNAVASGAHGVVPLSQVQVRARAPQLRCVGALESTATGIIDSHALMLALQGDAEAHGATVALRTTVEHVEPSAAGFRLAIAGDGHAPVSLTCNWLVNAAGHGAPPLAARTDGLPARAQVRAYFAKGSYLTLAGRSPFGQLIYPLPEPGGLGVHLTLDLHGRARFGPDVEWVSAPDYHCEPTRADSFVAAIRRYWPGLPEGALQPGYCGVRPKISGPGEAAADFRIDGPGLHGIGGLVNLFGIESPGLTCCLSIAAHVAALLEDRPLQASIGSATHASPQAAGTSC</sequence>
<dbReference type="InterPro" id="IPR006076">
    <property type="entry name" value="FAD-dep_OxRdtase"/>
</dbReference>
<dbReference type="AlphaFoldDB" id="A0AAU0B9I5"/>
<accession>A0AAU0B9I5</accession>
<gene>
    <name evidence="7" type="ORF">NYR97_19565</name>
</gene>
<organism evidence="7 8">
    <name type="scientific">Xanthomonas hydrangeae</name>
    <dbReference type="NCBI Taxonomy" id="2775159"/>
    <lineage>
        <taxon>Bacteria</taxon>
        <taxon>Pseudomonadati</taxon>
        <taxon>Pseudomonadota</taxon>
        <taxon>Gammaproteobacteria</taxon>
        <taxon>Lysobacterales</taxon>
        <taxon>Lysobacteraceae</taxon>
        <taxon>Xanthomonas</taxon>
    </lineage>
</organism>
<dbReference type="SUPFAM" id="SSF51905">
    <property type="entry name" value="FAD/NAD(P)-binding domain"/>
    <property type="match status" value="1"/>
</dbReference>
<keyword evidence="4" id="KW-0560">Oxidoreductase</keyword>
<evidence type="ECO:0000256" key="5">
    <source>
        <dbReference type="ARBA" id="ARBA00037941"/>
    </source>
</evidence>
<keyword evidence="3" id="KW-0274">FAD</keyword>
<evidence type="ECO:0000256" key="4">
    <source>
        <dbReference type="ARBA" id="ARBA00023002"/>
    </source>
</evidence>
<evidence type="ECO:0000259" key="6">
    <source>
        <dbReference type="Pfam" id="PF01266"/>
    </source>
</evidence>
<keyword evidence="8" id="KW-1185">Reference proteome</keyword>
<comment type="cofactor">
    <cofactor evidence="1">
        <name>FAD</name>
        <dbReference type="ChEBI" id="CHEBI:57692"/>
    </cofactor>
</comment>
<dbReference type="Gene3D" id="3.50.50.60">
    <property type="entry name" value="FAD/NAD(P)-binding domain"/>
    <property type="match status" value="1"/>
</dbReference>
<dbReference type="PANTHER" id="PTHR43104">
    <property type="entry name" value="L-2-HYDROXYGLUTARATE DEHYDROGENASE, MITOCHONDRIAL"/>
    <property type="match status" value="1"/>
</dbReference>
<evidence type="ECO:0000256" key="2">
    <source>
        <dbReference type="ARBA" id="ARBA00022630"/>
    </source>
</evidence>
<dbReference type="EMBL" id="CP103836">
    <property type="protein sequence ID" value="WOB49375.1"/>
    <property type="molecule type" value="Genomic_DNA"/>
</dbReference>
<dbReference type="Gene3D" id="3.30.9.10">
    <property type="entry name" value="D-Amino Acid Oxidase, subunit A, domain 2"/>
    <property type="match status" value="1"/>
</dbReference>
<dbReference type="Pfam" id="PF01266">
    <property type="entry name" value="DAO"/>
    <property type="match status" value="1"/>
</dbReference>
<dbReference type="Proteomes" id="UP001302716">
    <property type="component" value="Chromosome"/>
</dbReference>
<evidence type="ECO:0000313" key="8">
    <source>
        <dbReference type="Proteomes" id="UP001302716"/>
    </source>
</evidence>
<feature type="domain" description="FAD dependent oxidoreductase" evidence="6">
    <location>
        <begin position="6"/>
        <end position="366"/>
    </location>
</feature>
<evidence type="ECO:0000256" key="1">
    <source>
        <dbReference type="ARBA" id="ARBA00001974"/>
    </source>
</evidence>